<accession>A0A1T2KXC4</accession>
<proteinExistence type="predicted"/>
<dbReference type="EMBL" id="MPRJ01000008">
    <property type="protein sequence ID" value="OOZ37509.1"/>
    <property type="molecule type" value="Genomic_DNA"/>
</dbReference>
<evidence type="ECO:0008006" key="3">
    <source>
        <dbReference type="Google" id="ProtNLM"/>
    </source>
</evidence>
<organism evidence="1 2">
    <name type="scientific">Solemya velesiana gill symbiont</name>
    <dbReference type="NCBI Taxonomy" id="1918948"/>
    <lineage>
        <taxon>Bacteria</taxon>
        <taxon>Pseudomonadati</taxon>
        <taxon>Pseudomonadota</taxon>
        <taxon>Gammaproteobacteria</taxon>
        <taxon>sulfur-oxidizing symbionts</taxon>
    </lineage>
</organism>
<protein>
    <recommendedName>
        <fullName evidence="3">GTPase</fullName>
    </recommendedName>
</protein>
<dbReference type="Proteomes" id="UP000190896">
    <property type="component" value="Unassembled WGS sequence"/>
</dbReference>
<reference evidence="1 2" key="1">
    <citation type="submission" date="2016-11" db="EMBL/GenBank/DDBJ databases">
        <title>Mixed transmission modes and dynamic genome evolution in an obligate animal-bacterial symbiosis.</title>
        <authorList>
            <person name="Russell S.L."/>
            <person name="Corbett-Detig R.B."/>
            <person name="Cavanaugh C.M."/>
        </authorList>
    </citation>
    <scope>NUCLEOTIDE SEQUENCE [LARGE SCALE GENOMIC DNA]</scope>
    <source>
        <strain evidence="1">Se-Cadez</strain>
    </source>
</reference>
<keyword evidence="2" id="KW-1185">Reference proteome</keyword>
<sequence>MGQTAKELYAKLKQMNSTEIAPTERMRMLALMDQPLQFVLQTLAEHYLREPPPLSKRNKTAAELVTALCTLVVQAYKLALNQFHHESLAGRVLHKGGRAEAIHKVIYFLGQMLLRSFQLYQPAPKWLWHETHGLYSYAADHNLHEKPLENEDPRVGDLQTATSLYKQILLLSLSGPYRMLQGEVERVYFALQRWAPKSNLIELGKADGDTGLFLVDSKADEAPRYKGLGSDEQVERGWILDTQGLAEFLAEELERVNSSAVPVGSNRPMSVRDSVSSDLLARLMLTWGIGAKRATDRTESTGDVILYSGLENVYAVMGGSDLNEVVSGGYGVNAFAGEGEEEPVPRHPEFDEHVVEGAGHLTGFSERAAQEELEKPVEVFDRGDEIEGEPARDCWIIDESQNGFHLGWFGSGRTSVHVGDLVAVQKRISGLLGDLHLGVIRWLMSEGGDTIDFGVELFQGDTVPVGVNRQRASGDMEIIPGLLQSSQAGSQSLITEPFFSAEDDKITLIYGNKEHKINLNKMLDGSASFVQVSFDEMAVSDAIVEEVEAEEIVVEAPPLSTAEGGRPGFRRTVG</sequence>
<name>A0A1T2KXC4_9GAMM</name>
<evidence type="ECO:0000313" key="1">
    <source>
        <dbReference type="EMBL" id="OOZ37509.1"/>
    </source>
</evidence>
<gene>
    <name evidence="1" type="ORF">BOW51_01895</name>
</gene>
<comment type="caution">
    <text evidence="1">The sequence shown here is derived from an EMBL/GenBank/DDBJ whole genome shotgun (WGS) entry which is preliminary data.</text>
</comment>
<dbReference type="AlphaFoldDB" id="A0A1T2KXC4"/>
<evidence type="ECO:0000313" key="2">
    <source>
        <dbReference type="Proteomes" id="UP000190896"/>
    </source>
</evidence>